<sequence>MKQRTSFGSGRPPRSRTTPLTLIYVPGLFDRLKWVQFLQRKAIATWRTFGVRPQVFVMGWSLDAAFDDRLAELEKLVDAALARGEKVALVGASAGATAVLALLAKHPEKISAVVTICGKIHRPDNIPEPVLELNSVFDQGLDELPALLEELGEDQLGRTLALHAYRDHIVPPEDAVLNGAHNRQIPALGHVPGIAVALLSFAPLITKFCKAQAAAHNAGLEGK</sequence>
<dbReference type="InterPro" id="IPR000073">
    <property type="entry name" value="AB_hydrolase_1"/>
</dbReference>
<keyword evidence="2" id="KW-0378">Hydrolase</keyword>
<name>A0AAU7DUQ8_9MICO</name>
<dbReference type="AlphaFoldDB" id="A0AAU7DUQ8"/>
<dbReference type="InterPro" id="IPR029058">
    <property type="entry name" value="AB_hydrolase_fold"/>
</dbReference>
<gene>
    <name evidence="2" type="ORF">V5R04_14585</name>
</gene>
<dbReference type="SUPFAM" id="SSF53474">
    <property type="entry name" value="alpha/beta-Hydrolases"/>
    <property type="match status" value="1"/>
</dbReference>
<dbReference type="Gene3D" id="3.40.50.1820">
    <property type="entry name" value="alpha/beta hydrolase"/>
    <property type="match status" value="1"/>
</dbReference>
<dbReference type="EMBL" id="CP146203">
    <property type="protein sequence ID" value="XBH21419.1"/>
    <property type="molecule type" value="Genomic_DNA"/>
</dbReference>
<organism evidence="2">
    <name type="scientific">Jonesiaceae bacterium BS-20</name>
    <dbReference type="NCBI Taxonomy" id="3120821"/>
    <lineage>
        <taxon>Bacteria</taxon>
        <taxon>Bacillati</taxon>
        <taxon>Actinomycetota</taxon>
        <taxon>Actinomycetes</taxon>
        <taxon>Micrococcales</taxon>
        <taxon>Jonesiaceae</taxon>
    </lineage>
</organism>
<evidence type="ECO:0000259" key="1">
    <source>
        <dbReference type="Pfam" id="PF00561"/>
    </source>
</evidence>
<proteinExistence type="predicted"/>
<feature type="domain" description="AB hydrolase-1" evidence="1">
    <location>
        <begin position="84"/>
        <end position="148"/>
    </location>
</feature>
<protein>
    <submittedName>
        <fullName evidence="2">Alpha/beta hydrolase</fullName>
    </submittedName>
</protein>
<dbReference type="GO" id="GO:0016787">
    <property type="term" value="F:hydrolase activity"/>
    <property type="evidence" value="ECO:0007669"/>
    <property type="project" value="UniProtKB-KW"/>
</dbReference>
<dbReference type="Pfam" id="PF00561">
    <property type="entry name" value="Abhydrolase_1"/>
    <property type="match status" value="1"/>
</dbReference>
<reference evidence="2" key="1">
    <citation type="submission" date="2024-02" db="EMBL/GenBank/DDBJ databases">
        <title>Tomenella chthoni gen. nov. sp. nov., a member of the family Jonesiaceae isolated from bat guano.</title>
        <authorList>
            <person name="Miller S.L."/>
            <person name="King J."/>
            <person name="Sankaranarayanan K."/>
            <person name="Lawson P.A."/>
        </authorList>
    </citation>
    <scope>NUCLEOTIDE SEQUENCE</scope>
    <source>
        <strain evidence="2">BS-20</strain>
    </source>
</reference>
<accession>A0AAU7DUQ8</accession>
<evidence type="ECO:0000313" key="2">
    <source>
        <dbReference type="EMBL" id="XBH21419.1"/>
    </source>
</evidence>